<dbReference type="PANTHER" id="PTHR14324">
    <property type="entry name" value="CONDENSIN-2 COMPLEX SUBUNIT H2"/>
    <property type="match status" value="1"/>
</dbReference>
<keyword evidence="4" id="KW-1185">Reference proteome</keyword>
<name>A0A7J7K4E9_BUGNE</name>
<evidence type="ECO:0000259" key="2">
    <source>
        <dbReference type="Pfam" id="PF16858"/>
    </source>
</evidence>
<dbReference type="InterPro" id="IPR031739">
    <property type="entry name" value="Ncaph2"/>
</dbReference>
<dbReference type="GO" id="GO:0005634">
    <property type="term" value="C:nucleus"/>
    <property type="evidence" value="ECO:0007669"/>
    <property type="project" value="TreeGrafter"/>
</dbReference>
<protein>
    <recommendedName>
        <fullName evidence="2">Condensin-2 complex subunit H2 C-terminal domain-containing protein</fullName>
    </recommendedName>
</protein>
<organism evidence="3 4">
    <name type="scientific">Bugula neritina</name>
    <name type="common">Brown bryozoan</name>
    <name type="synonym">Sertularia neritina</name>
    <dbReference type="NCBI Taxonomy" id="10212"/>
    <lineage>
        <taxon>Eukaryota</taxon>
        <taxon>Metazoa</taxon>
        <taxon>Spiralia</taxon>
        <taxon>Lophotrochozoa</taxon>
        <taxon>Bryozoa</taxon>
        <taxon>Gymnolaemata</taxon>
        <taxon>Cheilostomatida</taxon>
        <taxon>Flustrina</taxon>
        <taxon>Buguloidea</taxon>
        <taxon>Bugulidae</taxon>
        <taxon>Bugula</taxon>
    </lineage>
</organism>
<proteinExistence type="predicted"/>
<dbReference type="GO" id="GO:0000796">
    <property type="term" value="C:condensin complex"/>
    <property type="evidence" value="ECO:0007669"/>
    <property type="project" value="TreeGrafter"/>
</dbReference>
<comment type="caution">
    <text evidence="3">The sequence shown here is derived from an EMBL/GenBank/DDBJ whole genome shotgun (WGS) entry which is preliminary data.</text>
</comment>
<dbReference type="PANTHER" id="PTHR14324:SF3">
    <property type="entry name" value="CONDENSIN-2 COMPLEX SUBUNIT H2"/>
    <property type="match status" value="1"/>
</dbReference>
<dbReference type="GO" id="GO:0051306">
    <property type="term" value="P:mitotic sister chromatid separation"/>
    <property type="evidence" value="ECO:0007669"/>
    <property type="project" value="TreeGrafter"/>
</dbReference>
<evidence type="ECO:0000256" key="1">
    <source>
        <dbReference type="SAM" id="MobiDB-lite"/>
    </source>
</evidence>
<reference evidence="3" key="1">
    <citation type="submission" date="2020-06" db="EMBL/GenBank/DDBJ databases">
        <title>Draft genome of Bugula neritina, a colonial animal packing powerful symbionts and potential medicines.</title>
        <authorList>
            <person name="Rayko M."/>
        </authorList>
    </citation>
    <scope>NUCLEOTIDE SEQUENCE [LARGE SCALE GENOMIC DNA]</scope>
    <source>
        <strain evidence="3">Kwan_BN1</strain>
    </source>
</reference>
<dbReference type="AlphaFoldDB" id="A0A7J7K4E9"/>
<gene>
    <name evidence="3" type="ORF">EB796_009216</name>
</gene>
<evidence type="ECO:0000313" key="4">
    <source>
        <dbReference type="Proteomes" id="UP000593567"/>
    </source>
</evidence>
<accession>A0A7J7K4E9</accession>
<dbReference type="InterPro" id="IPR031737">
    <property type="entry name" value="CNDH2_C"/>
</dbReference>
<evidence type="ECO:0000313" key="3">
    <source>
        <dbReference type="EMBL" id="KAF6032478.1"/>
    </source>
</evidence>
<dbReference type="EMBL" id="VXIV02001502">
    <property type="protein sequence ID" value="KAF6032478.1"/>
    <property type="molecule type" value="Genomic_DNA"/>
</dbReference>
<dbReference type="Pfam" id="PF16858">
    <property type="entry name" value="CNDH2_C"/>
    <property type="match status" value="1"/>
</dbReference>
<dbReference type="GO" id="GO:0003682">
    <property type="term" value="F:chromatin binding"/>
    <property type="evidence" value="ECO:0007669"/>
    <property type="project" value="TreeGrafter"/>
</dbReference>
<feature type="domain" description="Condensin-2 complex subunit H2 C-terminal" evidence="2">
    <location>
        <begin position="348"/>
        <end position="449"/>
    </location>
</feature>
<sequence length="472" mass="52435">MLRAFREVEKKRKCNRSKDQQDDAHLIEEEENDLDLSICEDDRIQLMESDELLFSGAVVIPPKPSMLTSNFNVKIPLRSLAGDVIGYMNDFNINFLDAPTLPDSSLLTSPYAENPTQPDGANNNTAAEHDAADAEGGFIDGECEPPMEASNLATPCPSEMTPVCQEKLLRSRNVPSPVIQPAQRPSKVLKPGNCRVLPPSLRKGKKRELNSDKCSDKTLDGVATFCNKEYSYSLLNTGRDSLLYPEFKVLFADILRKRLIKFRSLRMKSTRQPAHAGQCQPDDLPVEDWMGEDGEDDSGACESDDEIPFSRLQGGDIQCQGESSKDELPAGYSDFLAKALQRECDELATQTGKLTDIDRRVKQWENNVRGAIEQAETRPAFDMLHYSRCIFDSFADNDTVFMEEVLTGKPKYEAFRTFVSALILANHGNIDIVETDGGQVELSLLNKTTLSEKLASDAISSTSTVINKETVT</sequence>
<feature type="region of interest" description="Disordered" evidence="1">
    <location>
        <begin position="106"/>
        <end position="126"/>
    </location>
</feature>
<dbReference type="Proteomes" id="UP000593567">
    <property type="component" value="Unassembled WGS sequence"/>
</dbReference>
<dbReference type="OrthoDB" id="10038475at2759"/>
<dbReference type="GO" id="GO:0010032">
    <property type="term" value="P:meiotic chromosome condensation"/>
    <property type="evidence" value="ECO:0007669"/>
    <property type="project" value="TreeGrafter"/>
</dbReference>